<sequence>MSRFSLTILPLLLALVLPVLSAILPRAPPPFKVEVLAPAVQQPLYFTSNKGTCTPAKAESPICQIKANGQYVAPFPLLISTYFLERDCLDVGKWEGGMNEG</sequence>
<dbReference type="EMBL" id="CAJVRL010000037">
    <property type="protein sequence ID" value="CAG8950396.1"/>
    <property type="molecule type" value="Genomic_DNA"/>
</dbReference>
<keyword evidence="1" id="KW-0732">Signal</keyword>
<name>A0A9N9KNJ7_9HELO</name>
<reference evidence="2" key="1">
    <citation type="submission" date="2021-07" db="EMBL/GenBank/DDBJ databases">
        <authorList>
            <person name="Durling M."/>
        </authorList>
    </citation>
    <scope>NUCLEOTIDE SEQUENCE</scope>
</reference>
<evidence type="ECO:0000313" key="2">
    <source>
        <dbReference type="EMBL" id="CAG8950396.1"/>
    </source>
</evidence>
<accession>A0A9N9KNJ7</accession>
<gene>
    <name evidence="2" type="ORF">HYFRA_00006889</name>
</gene>
<dbReference type="Proteomes" id="UP000696280">
    <property type="component" value="Unassembled WGS sequence"/>
</dbReference>
<organism evidence="2 3">
    <name type="scientific">Hymenoscyphus fraxineus</name>
    <dbReference type="NCBI Taxonomy" id="746836"/>
    <lineage>
        <taxon>Eukaryota</taxon>
        <taxon>Fungi</taxon>
        <taxon>Dikarya</taxon>
        <taxon>Ascomycota</taxon>
        <taxon>Pezizomycotina</taxon>
        <taxon>Leotiomycetes</taxon>
        <taxon>Helotiales</taxon>
        <taxon>Helotiaceae</taxon>
        <taxon>Hymenoscyphus</taxon>
    </lineage>
</organism>
<keyword evidence="3" id="KW-1185">Reference proteome</keyword>
<feature type="chain" id="PRO_5040184872" description="Small secreted protein" evidence="1">
    <location>
        <begin position="22"/>
        <end position="101"/>
    </location>
</feature>
<evidence type="ECO:0000256" key="1">
    <source>
        <dbReference type="SAM" id="SignalP"/>
    </source>
</evidence>
<protein>
    <recommendedName>
        <fullName evidence="4">Small secreted protein</fullName>
    </recommendedName>
</protein>
<proteinExistence type="predicted"/>
<dbReference type="AlphaFoldDB" id="A0A9N9KNJ7"/>
<dbReference type="OrthoDB" id="10602738at2759"/>
<evidence type="ECO:0000313" key="3">
    <source>
        <dbReference type="Proteomes" id="UP000696280"/>
    </source>
</evidence>
<feature type="signal peptide" evidence="1">
    <location>
        <begin position="1"/>
        <end position="21"/>
    </location>
</feature>
<comment type="caution">
    <text evidence="2">The sequence shown here is derived from an EMBL/GenBank/DDBJ whole genome shotgun (WGS) entry which is preliminary data.</text>
</comment>
<evidence type="ECO:0008006" key="4">
    <source>
        <dbReference type="Google" id="ProtNLM"/>
    </source>
</evidence>